<dbReference type="Pfam" id="PF00248">
    <property type="entry name" value="Aldo_ket_red"/>
    <property type="match status" value="1"/>
</dbReference>
<dbReference type="SUPFAM" id="SSF51430">
    <property type="entry name" value="NAD(P)-linked oxidoreductase"/>
    <property type="match status" value="1"/>
</dbReference>
<comment type="caution">
    <text evidence="4">The sequence shown here is derived from an EMBL/GenBank/DDBJ whole genome shotgun (WGS) entry which is preliminary data.</text>
</comment>
<evidence type="ECO:0000256" key="2">
    <source>
        <dbReference type="SAM" id="MobiDB-lite"/>
    </source>
</evidence>
<accession>A0ABR9QRN4</accession>
<dbReference type="InterPro" id="IPR023210">
    <property type="entry name" value="NADP_OxRdtase_dom"/>
</dbReference>
<dbReference type="InterPro" id="IPR036812">
    <property type="entry name" value="NAD(P)_OxRdtase_dom_sf"/>
</dbReference>
<dbReference type="PRINTS" id="PR00069">
    <property type="entry name" value="ALDKETRDTASE"/>
</dbReference>
<dbReference type="CDD" id="cd19079">
    <property type="entry name" value="AKR_EcYajO-like"/>
    <property type="match status" value="1"/>
</dbReference>
<evidence type="ECO:0000313" key="4">
    <source>
        <dbReference type="EMBL" id="MBE5023726.1"/>
    </source>
</evidence>
<protein>
    <submittedName>
        <fullName evidence="4">Aldo/keto reductase</fullName>
    </submittedName>
</protein>
<evidence type="ECO:0000256" key="1">
    <source>
        <dbReference type="ARBA" id="ARBA00023002"/>
    </source>
</evidence>
<dbReference type="Proteomes" id="UP001194273">
    <property type="component" value="Unassembled WGS sequence"/>
</dbReference>
<evidence type="ECO:0000313" key="5">
    <source>
        <dbReference type="Proteomes" id="UP001194273"/>
    </source>
</evidence>
<gene>
    <name evidence="4" type="ORF">INF26_02510</name>
</gene>
<proteinExistence type="predicted"/>
<organism evidence="4 5">
    <name type="scientific">Thermophilibacter gallinarum</name>
    <dbReference type="NCBI Taxonomy" id="2779357"/>
    <lineage>
        <taxon>Bacteria</taxon>
        <taxon>Bacillati</taxon>
        <taxon>Actinomycetota</taxon>
        <taxon>Coriobacteriia</taxon>
        <taxon>Coriobacteriales</taxon>
        <taxon>Atopobiaceae</taxon>
        <taxon>Thermophilibacter</taxon>
    </lineage>
</organism>
<feature type="region of interest" description="Disordered" evidence="2">
    <location>
        <begin position="318"/>
        <end position="339"/>
    </location>
</feature>
<dbReference type="PANTHER" id="PTHR43364:SF4">
    <property type="entry name" value="NAD(P)-LINKED OXIDOREDUCTASE SUPERFAMILY PROTEIN"/>
    <property type="match status" value="1"/>
</dbReference>
<name>A0ABR9QRN4_9ACTN</name>
<reference evidence="4 5" key="1">
    <citation type="submission" date="2020-10" db="EMBL/GenBank/DDBJ databases">
        <title>ChiBAC.</title>
        <authorList>
            <person name="Zenner C."/>
            <person name="Hitch T.C.A."/>
            <person name="Clavel T."/>
        </authorList>
    </citation>
    <scope>NUCLEOTIDE SEQUENCE [LARGE SCALE GENOMIC DNA]</scope>
    <source>
        <strain evidence="4 5">DSM 107455</strain>
    </source>
</reference>
<dbReference type="PANTHER" id="PTHR43364">
    <property type="entry name" value="NADH-SPECIFIC METHYLGLYOXAL REDUCTASE-RELATED"/>
    <property type="match status" value="1"/>
</dbReference>
<feature type="domain" description="NADP-dependent oxidoreductase" evidence="3">
    <location>
        <begin position="15"/>
        <end position="310"/>
    </location>
</feature>
<keyword evidence="5" id="KW-1185">Reference proteome</keyword>
<dbReference type="InterPro" id="IPR050523">
    <property type="entry name" value="AKR_Detox_Biosynth"/>
</dbReference>
<evidence type="ECO:0000259" key="3">
    <source>
        <dbReference type="Pfam" id="PF00248"/>
    </source>
</evidence>
<sequence length="339" mass="37452">MNYTTLGHSGIKIPRLCLGGMSFGAPSADFHQWTIGPDETRAVIARALELGVNFIDTANCYAHGTSEEYIGTALRELGVPRDQVVLASKVFFNEGGLSREAINREIDGTLRRLQADYLDLYIVHRFDYATPIEETMEALDSLVRAGKVRALGASAMYAYQLHNMQVVAAQNGWTPFSSMQCHYNLLYREDEREMIPVCRQFGIALTPYSPLASGHLCRPTWDSASKRSTTDATMRNKYDADRERDMPIVARVAELAEKRGVPMSRIALAWHWARGVEAPIVGCSKPERVDDAVTSLDVTLTADEVAYLEEPYTAHELVGPAARPGEKPLAGTTNPNAKS</sequence>
<dbReference type="InterPro" id="IPR020471">
    <property type="entry name" value="AKR"/>
</dbReference>
<dbReference type="Gene3D" id="3.20.20.100">
    <property type="entry name" value="NADP-dependent oxidoreductase domain"/>
    <property type="match status" value="1"/>
</dbReference>
<dbReference type="EMBL" id="JADCJZ010000001">
    <property type="protein sequence ID" value="MBE5023726.1"/>
    <property type="molecule type" value="Genomic_DNA"/>
</dbReference>
<keyword evidence="1" id="KW-0560">Oxidoreductase</keyword>